<proteinExistence type="predicted"/>
<evidence type="ECO:0000256" key="2">
    <source>
        <dbReference type="ARBA" id="ARBA00022801"/>
    </source>
</evidence>
<accession>A0AAJ1WTF7</accession>
<sequence length="179" mass="21211">MKITYQGDPQVIREFHQLQKDRFKRIFEFSQEESHEGRLEIQAKQKIFRRRKETRVAGPMYEGRQELIAQMNEETSLHLEREPSNEYDPNAVAIYAAISGKSEKIGYVHAYISETIAPLMDREESVEIYMDCIRKEENGAEPHESWYDYWQGVKITLVYEDQLTVFDLLDDDRGEVYGY</sequence>
<evidence type="ECO:0000313" key="5">
    <source>
        <dbReference type="Proteomes" id="UP001238450"/>
    </source>
</evidence>
<dbReference type="InterPro" id="IPR014905">
    <property type="entry name" value="HIRAN"/>
</dbReference>
<evidence type="ECO:0000256" key="1">
    <source>
        <dbReference type="ARBA" id="ARBA00022723"/>
    </source>
</evidence>
<dbReference type="Pfam" id="PF08797">
    <property type="entry name" value="HIRAN"/>
    <property type="match status" value="1"/>
</dbReference>
<evidence type="ECO:0000313" key="4">
    <source>
        <dbReference type="EMBL" id="MDQ0418765.1"/>
    </source>
</evidence>
<feature type="domain" description="HIRAN" evidence="3">
    <location>
        <begin position="49"/>
        <end position="150"/>
    </location>
</feature>
<dbReference type="GO" id="GO:0016818">
    <property type="term" value="F:hydrolase activity, acting on acid anhydrides, in phosphorus-containing anhydrides"/>
    <property type="evidence" value="ECO:0007669"/>
    <property type="project" value="InterPro"/>
</dbReference>
<dbReference type="GO" id="GO:0003676">
    <property type="term" value="F:nucleic acid binding"/>
    <property type="evidence" value="ECO:0007669"/>
    <property type="project" value="InterPro"/>
</dbReference>
<dbReference type="Gene3D" id="3.30.70.2330">
    <property type="match status" value="1"/>
</dbReference>
<gene>
    <name evidence="4" type="ORF">J2Z48_002969</name>
</gene>
<dbReference type="EMBL" id="JAUSUV010000017">
    <property type="protein sequence ID" value="MDQ0418765.1"/>
    <property type="molecule type" value="Genomic_DNA"/>
</dbReference>
<dbReference type="GO" id="GO:0008270">
    <property type="term" value="F:zinc ion binding"/>
    <property type="evidence" value="ECO:0007669"/>
    <property type="project" value="InterPro"/>
</dbReference>
<dbReference type="SMART" id="SM00910">
    <property type="entry name" value="HIRAN"/>
    <property type="match status" value="1"/>
</dbReference>
<evidence type="ECO:0000259" key="3">
    <source>
        <dbReference type="SMART" id="SM00910"/>
    </source>
</evidence>
<dbReference type="Proteomes" id="UP001238450">
    <property type="component" value="Unassembled WGS sequence"/>
</dbReference>
<protein>
    <recommendedName>
        <fullName evidence="3">HIRAN domain-containing protein</fullName>
    </recommendedName>
</protein>
<keyword evidence="5" id="KW-1185">Reference proteome</keyword>
<dbReference type="RefSeq" id="WP_307254695.1">
    <property type="nucleotide sequence ID" value="NZ_JAUSUV010000017.1"/>
</dbReference>
<reference evidence="4 5" key="1">
    <citation type="submission" date="2023-07" db="EMBL/GenBank/DDBJ databases">
        <title>Genomic Encyclopedia of Type Strains, Phase IV (KMG-IV): sequencing the most valuable type-strain genomes for metagenomic binning, comparative biology and taxonomic classification.</title>
        <authorList>
            <person name="Goeker M."/>
        </authorList>
    </citation>
    <scope>NUCLEOTIDE SEQUENCE [LARGE SCALE GENOMIC DNA]</scope>
    <source>
        <strain evidence="4 5">DSM 46876</strain>
    </source>
</reference>
<keyword evidence="2" id="KW-0378">Hydrolase</keyword>
<comment type="caution">
    <text evidence="4">The sequence shown here is derived from an EMBL/GenBank/DDBJ whole genome shotgun (WGS) entry which is preliminary data.</text>
</comment>
<dbReference type="AlphaFoldDB" id="A0AAJ1WTF7"/>
<keyword evidence="1" id="KW-0479">Metal-binding</keyword>
<name>A0AAJ1WTF7_9BACL</name>
<organism evidence="4 5">
    <name type="scientific">Croceifilum oryzae</name>
    <dbReference type="NCBI Taxonomy" id="1553429"/>
    <lineage>
        <taxon>Bacteria</taxon>
        <taxon>Bacillati</taxon>
        <taxon>Bacillota</taxon>
        <taxon>Bacilli</taxon>
        <taxon>Bacillales</taxon>
        <taxon>Thermoactinomycetaceae</taxon>
        <taxon>Croceifilum</taxon>
    </lineage>
</organism>